<gene>
    <name evidence="3" type="ORF">A6F49_02945</name>
</gene>
<feature type="domain" description="Phage capsid-like C-terminal" evidence="2">
    <location>
        <begin position="45"/>
        <end position="270"/>
    </location>
</feature>
<evidence type="ECO:0000313" key="3">
    <source>
        <dbReference type="EMBL" id="OAV63126.1"/>
    </source>
</evidence>
<reference evidence="3 4" key="1">
    <citation type="submission" date="2016-04" db="EMBL/GenBank/DDBJ databases">
        <title>First whole genome shotgun sequence of the bacterium Enteractinococcus sp. strain UASWS1574.</title>
        <authorList>
            <person name="Crovadore J."/>
            <person name="Chablais R."/>
            <person name="Lefort F."/>
        </authorList>
    </citation>
    <scope>NUCLEOTIDE SEQUENCE [LARGE SCALE GENOMIC DNA]</scope>
    <source>
        <strain evidence="3 4">UASWS1574</strain>
    </source>
</reference>
<name>A0A1B7M3E5_9MICC</name>
<protein>
    <recommendedName>
        <fullName evidence="2">Phage capsid-like C-terminal domain-containing protein</fullName>
    </recommendedName>
</protein>
<accession>A0A1B7M3E5</accession>
<dbReference type="Proteomes" id="UP000078292">
    <property type="component" value="Unassembled WGS sequence"/>
</dbReference>
<dbReference type="InterPro" id="IPR054612">
    <property type="entry name" value="Phage_capsid-like_C"/>
</dbReference>
<evidence type="ECO:0000256" key="1">
    <source>
        <dbReference type="ARBA" id="ARBA00004328"/>
    </source>
</evidence>
<dbReference type="Pfam" id="PF05065">
    <property type="entry name" value="Phage_capsid"/>
    <property type="match status" value="1"/>
</dbReference>
<keyword evidence="4" id="KW-1185">Reference proteome</keyword>
<dbReference type="NCBIfam" id="TIGR01554">
    <property type="entry name" value="major_cap_HK97"/>
    <property type="match status" value="1"/>
</dbReference>
<sequence>MVQTTPGAAEAWRPNQVSSFDPDDLLKTALIIQCATLAGSVEGDAPSVLVPYVSADPDAGFVAEGAKITFGGGTLSQVAISTNKVASIDAVSRELVAQKGAAERIARSMQRAVTSKADMAFLNNASAPTGLFQVAGIATAGALDTNIFAVYDAIAEIEGDGGQATHFLIHPTDWAVLSKMPEATGSNRSLVADVHNAATRTLAGVPVIVHSAVPEGTAMMLDSSEVVAAYGTLDLARSDDVYFESDAVGIRATWRLGWNIVRPARLQKLTVGEETTP</sequence>
<evidence type="ECO:0000259" key="2">
    <source>
        <dbReference type="Pfam" id="PF05065"/>
    </source>
</evidence>
<dbReference type="AlphaFoldDB" id="A0A1B7M3E5"/>
<dbReference type="RefSeq" id="WP_043056654.1">
    <property type="nucleotide sequence ID" value="NZ_LXEY01000003.1"/>
</dbReference>
<dbReference type="EMBL" id="LXEY01000003">
    <property type="protein sequence ID" value="OAV63126.1"/>
    <property type="molecule type" value="Genomic_DNA"/>
</dbReference>
<proteinExistence type="predicted"/>
<comment type="subcellular location">
    <subcellularLocation>
        <location evidence="1">Virion</location>
    </subcellularLocation>
</comment>
<comment type="caution">
    <text evidence="3">The sequence shown here is derived from an EMBL/GenBank/DDBJ whole genome shotgun (WGS) entry which is preliminary data.</text>
</comment>
<evidence type="ECO:0000313" key="4">
    <source>
        <dbReference type="Proteomes" id="UP000078292"/>
    </source>
</evidence>
<dbReference type="InterPro" id="IPR024455">
    <property type="entry name" value="Phage_capsid"/>
</dbReference>
<dbReference type="Gene3D" id="3.30.2400.10">
    <property type="entry name" value="Major capsid protein gp5"/>
    <property type="match status" value="1"/>
</dbReference>
<dbReference type="Gene3D" id="3.30.2320.10">
    <property type="entry name" value="hypothetical protein PF0899 domain"/>
    <property type="match status" value="1"/>
</dbReference>
<dbReference type="SUPFAM" id="SSF56563">
    <property type="entry name" value="Major capsid protein gp5"/>
    <property type="match status" value="1"/>
</dbReference>
<dbReference type="OrthoDB" id="3233650at2"/>
<organism evidence="3 4">
    <name type="scientific">Enteractinococcus helveticum</name>
    <dbReference type="NCBI Taxonomy" id="1837282"/>
    <lineage>
        <taxon>Bacteria</taxon>
        <taxon>Bacillati</taxon>
        <taxon>Actinomycetota</taxon>
        <taxon>Actinomycetes</taxon>
        <taxon>Micrococcales</taxon>
        <taxon>Micrococcaceae</taxon>
    </lineage>
</organism>